<dbReference type="FunFam" id="1.20.900.10:FF:000008">
    <property type="entry name" value="rho guanine nucleotide exchange factor 25"/>
    <property type="match status" value="1"/>
</dbReference>
<feature type="domain" description="DH" evidence="7">
    <location>
        <begin position="1938"/>
        <end position="2116"/>
    </location>
</feature>
<dbReference type="SMART" id="SM00150">
    <property type="entry name" value="SPEC"/>
    <property type="match status" value="1"/>
</dbReference>
<feature type="region of interest" description="Disordered" evidence="5">
    <location>
        <begin position="1542"/>
        <end position="1564"/>
    </location>
</feature>
<keyword evidence="3" id="KW-0344">Guanine-nucleotide releasing factor</keyword>
<feature type="compositionally biased region" description="Low complexity" evidence="5">
    <location>
        <begin position="1815"/>
        <end position="1851"/>
    </location>
</feature>
<feature type="region of interest" description="Disordered" evidence="5">
    <location>
        <begin position="1714"/>
        <end position="1737"/>
    </location>
</feature>
<evidence type="ECO:0000256" key="3">
    <source>
        <dbReference type="ARBA" id="ARBA00022658"/>
    </source>
</evidence>
<feature type="region of interest" description="Disordered" evidence="5">
    <location>
        <begin position="1904"/>
        <end position="1933"/>
    </location>
</feature>
<evidence type="ECO:0008006" key="10">
    <source>
        <dbReference type="Google" id="ProtNLM"/>
    </source>
</evidence>
<dbReference type="GO" id="GO:0005085">
    <property type="term" value="F:guanyl-nucleotide exchange factor activity"/>
    <property type="evidence" value="ECO:0007669"/>
    <property type="project" value="UniProtKB-KW"/>
</dbReference>
<dbReference type="InterPro" id="IPR011993">
    <property type="entry name" value="PH-like_dom_sf"/>
</dbReference>
<keyword evidence="4" id="KW-0175">Coiled coil</keyword>
<evidence type="ECO:0000259" key="6">
    <source>
        <dbReference type="PROSITE" id="PS50003"/>
    </source>
</evidence>
<dbReference type="SMART" id="SM00516">
    <property type="entry name" value="SEC14"/>
    <property type="match status" value="1"/>
</dbReference>
<feature type="domain" description="PH" evidence="6">
    <location>
        <begin position="2134"/>
        <end position="2242"/>
    </location>
</feature>
<evidence type="ECO:0000256" key="1">
    <source>
        <dbReference type="ARBA" id="ARBA00004496"/>
    </source>
</evidence>
<proteinExistence type="predicted"/>
<dbReference type="Proteomes" id="UP001620645">
    <property type="component" value="Unassembled WGS sequence"/>
</dbReference>
<evidence type="ECO:0000313" key="9">
    <source>
        <dbReference type="Proteomes" id="UP001620645"/>
    </source>
</evidence>
<dbReference type="Gene3D" id="1.20.900.10">
    <property type="entry name" value="Dbl homology (DH) domain"/>
    <property type="match status" value="2"/>
</dbReference>
<dbReference type="EMBL" id="JBICCN010000330">
    <property type="protein sequence ID" value="KAL3076718.1"/>
    <property type="molecule type" value="Genomic_DNA"/>
</dbReference>
<evidence type="ECO:0000259" key="7">
    <source>
        <dbReference type="PROSITE" id="PS50010"/>
    </source>
</evidence>
<feature type="region of interest" description="Disordered" evidence="5">
    <location>
        <begin position="1604"/>
        <end position="1637"/>
    </location>
</feature>
<evidence type="ECO:0000313" key="8">
    <source>
        <dbReference type="EMBL" id="KAL3076718.1"/>
    </source>
</evidence>
<accession>A0ABD2IKJ1</accession>
<keyword evidence="9" id="KW-1185">Reference proteome</keyword>
<keyword evidence="2" id="KW-0963">Cytoplasm</keyword>
<dbReference type="SMART" id="SM00325">
    <property type="entry name" value="RhoGEF"/>
    <property type="match status" value="2"/>
</dbReference>
<dbReference type="InterPro" id="IPR001251">
    <property type="entry name" value="CRAL-TRIO_dom"/>
</dbReference>
<feature type="region of interest" description="Disordered" evidence="5">
    <location>
        <begin position="1753"/>
        <end position="1797"/>
    </location>
</feature>
<feature type="domain" description="PH" evidence="6">
    <location>
        <begin position="1428"/>
        <end position="1535"/>
    </location>
</feature>
<dbReference type="PROSITE" id="PS50003">
    <property type="entry name" value="PH_DOMAIN"/>
    <property type="match status" value="2"/>
</dbReference>
<dbReference type="InterPro" id="IPR036865">
    <property type="entry name" value="CRAL-TRIO_dom_sf"/>
</dbReference>
<evidence type="ECO:0000256" key="2">
    <source>
        <dbReference type="ARBA" id="ARBA00022490"/>
    </source>
</evidence>
<dbReference type="Gene3D" id="3.40.525.10">
    <property type="entry name" value="CRAL-TRIO lipid binding domain"/>
    <property type="match status" value="1"/>
</dbReference>
<dbReference type="InterPro" id="IPR035899">
    <property type="entry name" value="DBL_dom_sf"/>
</dbReference>
<dbReference type="SUPFAM" id="SSF50729">
    <property type="entry name" value="PH domain-like"/>
    <property type="match status" value="2"/>
</dbReference>
<dbReference type="CDD" id="cd13241">
    <property type="entry name" value="PH2_Kalirin_Trio_p63RhoGEF"/>
    <property type="match status" value="1"/>
</dbReference>
<feature type="domain" description="DH" evidence="7">
    <location>
        <begin position="1232"/>
        <end position="1411"/>
    </location>
</feature>
<dbReference type="Gene3D" id="2.30.29.30">
    <property type="entry name" value="Pleckstrin-homology domain (PH domain)/Phosphotyrosine-binding domain (PTB)"/>
    <property type="match status" value="2"/>
</dbReference>
<feature type="region of interest" description="Disordered" evidence="5">
    <location>
        <begin position="1815"/>
        <end position="1867"/>
    </location>
</feature>
<organism evidence="8 9">
    <name type="scientific">Heterodera schachtii</name>
    <name type="common">Sugarbeet cyst nematode worm</name>
    <name type="synonym">Tylenchus schachtii</name>
    <dbReference type="NCBI Taxonomy" id="97005"/>
    <lineage>
        <taxon>Eukaryota</taxon>
        <taxon>Metazoa</taxon>
        <taxon>Ecdysozoa</taxon>
        <taxon>Nematoda</taxon>
        <taxon>Chromadorea</taxon>
        <taxon>Rhabditida</taxon>
        <taxon>Tylenchina</taxon>
        <taxon>Tylenchomorpha</taxon>
        <taxon>Tylenchoidea</taxon>
        <taxon>Heteroderidae</taxon>
        <taxon>Heteroderinae</taxon>
        <taxon>Heterodera</taxon>
    </lineage>
</organism>
<dbReference type="Pfam" id="PF22697">
    <property type="entry name" value="SOS1_NGEF_PH"/>
    <property type="match status" value="2"/>
</dbReference>
<comment type="caution">
    <text evidence="8">The sequence shown here is derived from an EMBL/GenBank/DDBJ whole genome shotgun (WGS) entry which is preliminary data.</text>
</comment>
<evidence type="ECO:0000256" key="4">
    <source>
        <dbReference type="SAM" id="Coils"/>
    </source>
</evidence>
<dbReference type="Pfam" id="PF00650">
    <property type="entry name" value="CRAL_TRIO"/>
    <property type="match status" value="1"/>
</dbReference>
<dbReference type="PROSITE" id="PS50010">
    <property type="entry name" value="DH_2"/>
    <property type="match status" value="2"/>
</dbReference>
<reference evidence="8 9" key="1">
    <citation type="submission" date="2024-10" db="EMBL/GenBank/DDBJ databases">
        <authorList>
            <person name="Kim D."/>
        </authorList>
    </citation>
    <scope>NUCLEOTIDE SEQUENCE [LARGE SCALE GENOMIC DNA]</scope>
    <source>
        <strain evidence="8">Taebaek</strain>
    </source>
</reference>
<dbReference type="InterPro" id="IPR051336">
    <property type="entry name" value="RhoGEF_Guanine_NuclExch_SF"/>
</dbReference>
<feature type="compositionally biased region" description="Low complexity" evidence="5">
    <location>
        <begin position="1785"/>
        <end position="1797"/>
    </location>
</feature>
<dbReference type="CDD" id="cd00160">
    <property type="entry name" value="RhoGEF"/>
    <property type="match status" value="2"/>
</dbReference>
<sequence length="2318" mass="266385">MLNNVFPQCHVPNRAEDIEHVLRERVALLPGVRDREGRPIIFVPAREVNSHPDHLRNLLTYLYEVTQDDAKTRGFTFVIDMRRGTTWEIVKPILKILQEYFPALINCVYIVKPDKILEKYKISTTKYKFDVQMISLEAMPKYIDFCQIIREFGGSLPYDHDEWIELRKDIERILHRMCEILKNLDRISTEMDNAEMPIDVQSSQTSIAKHQDLYPIITAVPMDEFTSEIQSLKDRVIISGHKQSVGSRNGSVLSSPNPDLLSVFPQIEMLKQNLDKQRGIVYAKWDYRKKDLDRYFQLKLFEKDAEELSKWICSHLNVLSHRFVLIGESETETNRLLKEHKDFADSVNTSQVSYEQVITVSLRLLQQFQFIGVNRIESISQQLQADWDQFVGMIVQRTALLQITLNMHRKCDTFLKNAKRWLPNVGVDPNSIRSEDELPNAMHRHNEFQKMYQTAYSEAFEETSKLARVLKKCFGESVQQFPTWQLIEEQTRQITRTNRELHSIWAARNDKIKTKVSSNALNHDLKSVLSWLTEHGEPFMRRKFGIGIDRTTAAQFCETHDKFRAVAHNTNRNAEQIFHLVRDLEEPRRTETLKRVEELRQRIDKFRRCIDQRTNLLCLSSNFFLHYDEIMNWYFRMENRIDFIQKVPESVELCEQNKEKFQSENDGTVQAYERVMVESQQLLQSLKQQRELLEVDNSEAACHVHRLTRDIEMRHQQEKERWHNQRFYLNAALNISVFLRDCEVISIQLENWRQDLEGLRHSVARDVEVFKQFHTDNTVRVQQTVSDAMKKQRELLQSIRGKNLQLVFKSAPKTPLNDIVNAAANQLHNLQQEGMQIAMDVSERIELGIQLGALRHCAKGVISAIDQHQMALRQMFFIPGNQQEVAMENRNYDEFRIGIEATEENVSRFYEEKEKFSNLPTLTLELHAETRVKAENLNTEVKTKWQALIGLVDLRKKLLSAADSYYKYTKMILPTSQSIEHDLLVEVAECGTLKLSLDCIQERIDRHRIHKERFLQSSVYAQQTADQFIRQIRRCDAPREHMEMRLFEVQRCKETVRERQNFIFEMWKSTNNQLEQCREVTKIQLMAKEIMHWSDREMDICAEIKCSVDQLNRDGFDHHTTIEQLLERCLAQWDLFNVEFHEMNALLKATKQFVAMPQNKQHLTEVKNACSSAKAKFDSIWRMLVDCEQAVRTALSLDEANIQRRKAEQEKLSLDRFSDSTIDEKLSDPNGIILEPMKELLKTEKDYIEDMRRCVDIYLYAYRTSGSMCPMAIRGKEREIFGNIEELYQFHSSVFLNELMAYALNPEDVGYCFIEWMEKLKELYADYCLNKEENNYLICLPETIKIFNEIREQNGLDISHDLQSLVIKPVQRVTKYHILLKELLKHCSKSAKEIKNAHEIVLSIPKLANDRMHLKSFENSQDFAVGDFVMQDSFLVSEPKRYFKRERELQVFLFESNIVFTKKEEMGSKKMGYVHKDSFLLREIHVVEHIEGDNSKFGLRKSAFPYQNDQNTTVLKANSETVRIAWVKMLRDLKLEIGRHQKNDDKPLSLNSVGGTNRSSRDSQSSLMALFSSSVNGTTQTTEDRNSTQSMAENAPFLYSAINEQQHHQQQQQQQQQVVFRHEAGKRDNDSGGRGKSAKLWLVTEDFTAERPEQLTVFSGQRVELLSHQDDHGDFVRVTLSLNNTSNNNNASSSDGRSKATGFVPRHILVATASQPNECDSPSGVSAHSPADETHSMANPLNAKRTSIRRFFSSNQSTSKASSQHHQQHHRPPSNPNVALDLPCSSSLDRSSSSSFHSSAVASTSTGVVDLLPASSSSPPVLSAVCNSSSLSHPSSSTTATTTAPRPLSSSVATRAIDPDLPPPMDQLSSAVDIAEEHQMNGDGPAQQPSTSEMAIELNNNNACASTEEATSSSPNAANLTGTPSGEAMSGEESARLKRSYVLQELVESERTYVQDLASISDGYIASLREMELSDEDREKVKIIFANIEQILDFHKTFFLKEIEKSLNDYEAAGNSFIKYERRLHTFYVKYCQNKPKSDFLVSQDYFEQLFFDIKEKLGHKVALSDLLIKPVQRITKYQLMLSDILKYTHRSGDNAEVLERAHDIMRVVPKACDDMMQVGRLQNFQGNLNAQGRLTFQGTLFISDGGIAQPFKGKERRVFLFEQSVIIAECIPPRKEYGNPTYNFKNQIMVNKMMLDEKVPDEPLRFVLQSSDPNQQATYVAQAASVDDKEQWLAKLSAQLDQQKTFLNALVDPKRYQNQLANSIGVISLGGKKDSAGSLGTPTSPAPSFGGGTSPTKPLAAPHKSASSKLFGFGKSK</sequence>
<dbReference type="InterPro" id="IPR018159">
    <property type="entry name" value="Spectrin/alpha-actinin"/>
</dbReference>
<feature type="compositionally biased region" description="Low complexity" evidence="5">
    <location>
        <begin position="1753"/>
        <end position="1765"/>
    </location>
</feature>
<dbReference type="SUPFAM" id="SSF46966">
    <property type="entry name" value="Spectrin repeat"/>
    <property type="match status" value="2"/>
</dbReference>
<feature type="compositionally biased region" description="Basic and acidic residues" evidence="5">
    <location>
        <begin position="1620"/>
        <end position="1633"/>
    </location>
</feature>
<dbReference type="CDD" id="cd00170">
    <property type="entry name" value="SEC14"/>
    <property type="match status" value="1"/>
</dbReference>
<dbReference type="Pfam" id="PF00621">
    <property type="entry name" value="RhoGEF"/>
    <property type="match status" value="2"/>
</dbReference>
<dbReference type="InterPro" id="IPR001849">
    <property type="entry name" value="PH_domain"/>
</dbReference>
<dbReference type="CDD" id="cd00176">
    <property type="entry name" value="SPEC"/>
    <property type="match status" value="1"/>
</dbReference>
<dbReference type="SUPFAM" id="SSF48065">
    <property type="entry name" value="DBL homology domain (DH-domain)"/>
    <property type="match status" value="2"/>
</dbReference>
<dbReference type="InterPro" id="IPR001331">
    <property type="entry name" value="GDS_CDC24_CS"/>
</dbReference>
<feature type="compositionally biased region" description="Polar residues" evidence="5">
    <location>
        <begin position="1714"/>
        <end position="1726"/>
    </location>
</feature>
<dbReference type="PROSITE" id="PS00741">
    <property type="entry name" value="DH_1"/>
    <property type="match status" value="1"/>
</dbReference>
<evidence type="ECO:0000256" key="5">
    <source>
        <dbReference type="SAM" id="MobiDB-lite"/>
    </source>
</evidence>
<feature type="compositionally biased region" description="Polar residues" evidence="5">
    <location>
        <begin position="1549"/>
        <end position="1558"/>
    </location>
</feature>
<feature type="region of interest" description="Disordered" evidence="5">
    <location>
        <begin position="2273"/>
        <end position="2318"/>
    </location>
</feature>
<dbReference type="Gene3D" id="2.30.30.40">
    <property type="entry name" value="SH3 Domains"/>
    <property type="match status" value="1"/>
</dbReference>
<comment type="subcellular location">
    <subcellularLocation>
        <location evidence="1">Cytoplasm</location>
    </subcellularLocation>
</comment>
<feature type="compositionally biased region" description="Low complexity" evidence="5">
    <location>
        <begin position="1608"/>
        <end position="1617"/>
    </location>
</feature>
<name>A0ABD2IKJ1_HETSC</name>
<protein>
    <recommendedName>
        <fullName evidence="10">Triple functional domain protein</fullName>
    </recommendedName>
</protein>
<dbReference type="SMART" id="SM00233">
    <property type="entry name" value="PH"/>
    <property type="match status" value="2"/>
</dbReference>
<feature type="coiled-coil region" evidence="4">
    <location>
        <begin position="669"/>
        <end position="696"/>
    </location>
</feature>
<dbReference type="InterPro" id="IPR000219">
    <property type="entry name" value="DH_dom"/>
</dbReference>
<dbReference type="PANTHER" id="PTHR22826">
    <property type="entry name" value="RHO GUANINE EXCHANGE FACTOR-RELATED"/>
    <property type="match status" value="1"/>
</dbReference>
<gene>
    <name evidence="8" type="ORF">niasHS_013514</name>
</gene>
<dbReference type="GO" id="GO:0005737">
    <property type="term" value="C:cytoplasm"/>
    <property type="evidence" value="ECO:0007669"/>
    <property type="project" value="UniProtKB-SubCell"/>
</dbReference>
<dbReference type="InterPro" id="IPR055251">
    <property type="entry name" value="SOS1_NGEF_PH"/>
</dbReference>
<dbReference type="Gene3D" id="1.20.58.60">
    <property type="match status" value="2"/>
</dbReference>
<dbReference type="PANTHER" id="PTHR22826:SF106">
    <property type="entry name" value="TRIO, ISOFORM A"/>
    <property type="match status" value="1"/>
</dbReference>
<dbReference type="SUPFAM" id="SSF52087">
    <property type="entry name" value="CRAL/TRIO domain"/>
    <property type="match status" value="1"/>
</dbReference>
<feature type="compositionally biased region" description="Low complexity" evidence="5">
    <location>
        <begin position="1905"/>
        <end position="1919"/>
    </location>
</feature>